<feature type="transmembrane region" description="Helical" evidence="2">
    <location>
        <begin position="81"/>
        <end position="102"/>
    </location>
</feature>
<dbReference type="RefSeq" id="WP_222159501.1">
    <property type="nucleotide sequence ID" value="NZ_CP081864.1"/>
</dbReference>
<feature type="domain" description="Glycine zipper 2TM" evidence="4">
    <location>
        <begin position="58"/>
        <end position="95"/>
    </location>
</feature>
<dbReference type="EMBL" id="CP081864">
    <property type="protein sequence ID" value="QZN96472.1"/>
    <property type="molecule type" value="Genomic_DNA"/>
</dbReference>
<name>A0ABX9AMR8_9ENTR</name>
<sequence length="245" mass="25422">MNIISRSAACLLVSTTLVLSGCANTGSSLLAGTKPDARLTSGEQSKFFSASGAQGCGLGALAGAGLGALAGSLKGNSKDALIGAAIGGAAGCAVGMTANYYLDSLQKDYATTGDRLKAMDTDISKDTSAVEKTTLTMKQVISENQATLAKISQQKNKAGFDKANATKELSQIDANIKLMKDKIKVMKDKDAAYKVALKAQETNNKADKAKLEVLNKEYAKLNSQITALEAEANGLFEQRQAISLG</sequence>
<keyword evidence="1" id="KW-0175">Coiled coil</keyword>
<feature type="coiled-coil region" evidence="1">
    <location>
        <begin position="162"/>
        <end position="238"/>
    </location>
</feature>
<keyword evidence="2" id="KW-1133">Transmembrane helix</keyword>
<accession>A0ABX9AMR8</accession>
<organism evidence="5 6">
    <name type="scientific">Symbiopectobacterium purcellii</name>
    <dbReference type="NCBI Taxonomy" id="2871826"/>
    <lineage>
        <taxon>Bacteria</taxon>
        <taxon>Pseudomonadati</taxon>
        <taxon>Pseudomonadota</taxon>
        <taxon>Gammaproteobacteria</taxon>
        <taxon>Enterobacterales</taxon>
        <taxon>Enterobacteriaceae</taxon>
    </lineage>
</organism>
<protein>
    <submittedName>
        <fullName evidence="5">Glycine zipper 2TM domain-containing protein</fullName>
    </submittedName>
</protein>
<feature type="chain" id="PRO_5045620285" evidence="3">
    <location>
        <begin position="26"/>
        <end position="245"/>
    </location>
</feature>
<keyword evidence="6" id="KW-1185">Reference proteome</keyword>
<keyword evidence="2" id="KW-0812">Transmembrane</keyword>
<gene>
    <name evidence="5" type="ORF">K6K13_03165</name>
</gene>
<evidence type="ECO:0000256" key="2">
    <source>
        <dbReference type="SAM" id="Phobius"/>
    </source>
</evidence>
<evidence type="ECO:0000313" key="5">
    <source>
        <dbReference type="EMBL" id="QZN96472.1"/>
    </source>
</evidence>
<keyword evidence="2" id="KW-0472">Membrane</keyword>
<reference evidence="5 6" key="1">
    <citation type="submission" date="2021-08" db="EMBL/GenBank/DDBJ databases">
        <title>Culture and genomic analysis of Symbiopectobacterium purcellii sp. nov. gen. nov., isolated from the leafhopper Empoasca decipiens.</title>
        <authorList>
            <person name="Nadal-Jimenez P."/>
            <person name="Siozios S."/>
            <person name="Halliday N."/>
            <person name="Camara M."/>
            <person name="Hurst G.D.D."/>
        </authorList>
    </citation>
    <scope>NUCLEOTIDE SEQUENCE [LARGE SCALE GENOMIC DNA]</scope>
    <source>
        <strain evidence="5 6">SyEd1</strain>
    </source>
</reference>
<evidence type="ECO:0000256" key="3">
    <source>
        <dbReference type="SAM" id="SignalP"/>
    </source>
</evidence>
<dbReference type="Pfam" id="PF05433">
    <property type="entry name" value="Rick_17kDa_Anti"/>
    <property type="match status" value="1"/>
</dbReference>
<dbReference type="Proteomes" id="UP000825886">
    <property type="component" value="Chromosome"/>
</dbReference>
<evidence type="ECO:0000313" key="6">
    <source>
        <dbReference type="Proteomes" id="UP000825886"/>
    </source>
</evidence>
<evidence type="ECO:0000259" key="4">
    <source>
        <dbReference type="Pfam" id="PF05433"/>
    </source>
</evidence>
<dbReference type="InterPro" id="IPR008816">
    <property type="entry name" value="Gly_zipper_2TM_dom"/>
</dbReference>
<keyword evidence="3" id="KW-0732">Signal</keyword>
<feature type="transmembrane region" description="Helical" evidence="2">
    <location>
        <begin position="47"/>
        <end position="69"/>
    </location>
</feature>
<evidence type="ECO:0000256" key="1">
    <source>
        <dbReference type="SAM" id="Coils"/>
    </source>
</evidence>
<feature type="signal peptide" evidence="3">
    <location>
        <begin position="1"/>
        <end position="25"/>
    </location>
</feature>
<proteinExistence type="predicted"/>
<dbReference type="PROSITE" id="PS51257">
    <property type="entry name" value="PROKAR_LIPOPROTEIN"/>
    <property type="match status" value="1"/>
</dbReference>